<keyword evidence="2" id="KW-0479">Metal-binding</keyword>
<dbReference type="InterPro" id="IPR050738">
    <property type="entry name" value="Sulfatase"/>
</dbReference>
<dbReference type="PANTHER" id="PTHR42693:SF53">
    <property type="entry name" value="ENDO-4-O-SULFATASE"/>
    <property type="match status" value="1"/>
</dbReference>
<dbReference type="RefSeq" id="WP_322467514.1">
    <property type="nucleotide sequence ID" value="NZ_JAXOJX010000053.1"/>
</dbReference>
<dbReference type="Gene3D" id="3.40.720.10">
    <property type="entry name" value="Alkaline Phosphatase, subunit A"/>
    <property type="match status" value="1"/>
</dbReference>
<dbReference type="PROSITE" id="PS00149">
    <property type="entry name" value="SULFATASE_2"/>
    <property type="match status" value="1"/>
</dbReference>
<evidence type="ECO:0000256" key="1">
    <source>
        <dbReference type="ARBA" id="ARBA00008779"/>
    </source>
</evidence>
<dbReference type="SUPFAM" id="SSF53649">
    <property type="entry name" value="Alkaline phosphatase-like"/>
    <property type="match status" value="1"/>
</dbReference>
<sequence length="444" mass="50032">MNKQGTDMNRPNFIFIMADDLGYADLGCTGARSSMPVSPNLDRMAAEGMLLRHGYSNSPVCSPTRFALVTGRWQYRLRGAAEEPLTGRARGDKVVGLPPEHPTLPSLLRDAGYATGLVGKWHLGYPPHFGPLKSGYQYFFGPLSGGVDYFSHQGSDGVHDLWENETHIEEKGYLTDLITDRAVQFIDSQNQSKPFMLSVHYTAPHWPWETRADEAESRRIGKSIRHTDGGSLETYHRMIYEMDEGIGRILRCLEEKGLDENTLVIFTSDNGGERFSDNWPFVGQKMDLLEGGIRVPLIARWPAKIIPGITSDTPVITMDWTATMLEAAGVQADPDHAMDGLSLLPLLADPRWTLERDLCWRMAHREQRALLRDGWKYLQVDGHEYLFNLAKDERERANLAQLYPERLKELRSRWLAWAATLPGIPADAKVTLAFTEADLPRATH</sequence>
<dbReference type="Pfam" id="PF00884">
    <property type="entry name" value="Sulfatase"/>
    <property type="match status" value="1"/>
</dbReference>
<evidence type="ECO:0000256" key="3">
    <source>
        <dbReference type="ARBA" id="ARBA00022801"/>
    </source>
</evidence>
<evidence type="ECO:0000256" key="4">
    <source>
        <dbReference type="ARBA" id="ARBA00022837"/>
    </source>
</evidence>
<reference evidence="6 7" key="1">
    <citation type="submission" date="2023-11" db="EMBL/GenBank/DDBJ databases">
        <title>Draft genome of Azohydromonas lata strain H1 (DSM1123), a polyhydroxyalkanoate producer.</title>
        <authorList>
            <person name="Traversa D."/>
            <person name="D'Addabbo P."/>
            <person name="Pazzani C."/>
            <person name="Manzari C."/>
            <person name="Chiara M."/>
            <person name="Scrascia M."/>
        </authorList>
    </citation>
    <scope>NUCLEOTIDE SEQUENCE [LARGE SCALE GENOMIC DNA]</scope>
    <source>
        <strain evidence="6 7">H1</strain>
    </source>
</reference>
<evidence type="ECO:0000256" key="2">
    <source>
        <dbReference type="ARBA" id="ARBA00022723"/>
    </source>
</evidence>
<proteinExistence type="inferred from homology"/>
<name>A0ABU5ILW9_9BURK</name>
<comment type="similarity">
    <text evidence="1">Belongs to the sulfatase family.</text>
</comment>
<evidence type="ECO:0000313" key="6">
    <source>
        <dbReference type="EMBL" id="MDZ5459898.1"/>
    </source>
</evidence>
<accession>A0ABU5ILW9</accession>
<dbReference type="PANTHER" id="PTHR42693">
    <property type="entry name" value="ARYLSULFATASE FAMILY MEMBER"/>
    <property type="match status" value="1"/>
</dbReference>
<dbReference type="Proteomes" id="UP001293718">
    <property type="component" value="Unassembled WGS sequence"/>
</dbReference>
<gene>
    <name evidence="6" type="ORF">SM757_25270</name>
</gene>
<feature type="domain" description="Sulfatase N-terminal" evidence="5">
    <location>
        <begin position="11"/>
        <end position="330"/>
    </location>
</feature>
<keyword evidence="3" id="KW-0378">Hydrolase</keyword>
<organism evidence="6 7">
    <name type="scientific">Azohydromonas lata</name>
    <dbReference type="NCBI Taxonomy" id="45677"/>
    <lineage>
        <taxon>Bacteria</taxon>
        <taxon>Pseudomonadati</taxon>
        <taxon>Pseudomonadota</taxon>
        <taxon>Betaproteobacteria</taxon>
        <taxon>Burkholderiales</taxon>
        <taxon>Sphaerotilaceae</taxon>
        <taxon>Azohydromonas</taxon>
    </lineage>
</organism>
<keyword evidence="4" id="KW-0106">Calcium</keyword>
<keyword evidence="7" id="KW-1185">Reference proteome</keyword>
<evidence type="ECO:0000259" key="5">
    <source>
        <dbReference type="Pfam" id="PF00884"/>
    </source>
</evidence>
<comment type="caution">
    <text evidence="6">The sequence shown here is derived from an EMBL/GenBank/DDBJ whole genome shotgun (WGS) entry which is preliminary data.</text>
</comment>
<dbReference type="InterPro" id="IPR024607">
    <property type="entry name" value="Sulfatase_CS"/>
</dbReference>
<dbReference type="EMBL" id="JAXOJX010000053">
    <property type="protein sequence ID" value="MDZ5459898.1"/>
    <property type="molecule type" value="Genomic_DNA"/>
</dbReference>
<dbReference type="InterPro" id="IPR017850">
    <property type="entry name" value="Alkaline_phosphatase_core_sf"/>
</dbReference>
<dbReference type="PROSITE" id="PS00523">
    <property type="entry name" value="SULFATASE_1"/>
    <property type="match status" value="1"/>
</dbReference>
<protein>
    <submittedName>
        <fullName evidence="6">Sulfatase-like hydrolase/transferase</fullName>
    </submittedName>
</protein>
<evidence type="ECO:0000313" key="7">
    <source>
        <dbReference type="Proteomes" id="UP001293718"/>
    </source>
</evidence>
<dbReference type="Gene3D" id="3.30.1120.10">
    <property type="match status" value="1"/>
</dbReference>
<dbReference type="InterPro" id="IPR000917">
    <property type="entry name" value="Sulfatase_N"/>
</dbReference>